<gene>
    <name evidence="2" type="ORF">AWL63_13530</name>
</gene>
<feature type="compositionally biased region" description="Low complexity" evidence="1">
    <location>
        <begin position="54"/>
        <end position="65"/>
    </location>
</feature>
<organism evidence="2 3">
    <name type="scientific">Sphingomonas panacis</name>
    <dbReference type="NCBI Taxonomy" id="1560345"/>
    <lineage>
        <taxon>Bacteria</taxon>
        <taxon>Pseudomonadati</taxon>
        <taxon>Pseudomonadota</taxon>
        <taxon>Alphaproteobacteria</taxon>
        <taxon>Sphingomonadales</taxon>
        <taxon>Sphingomonadaceae</taxon>
        <taxon>Sphingomonas</taxon>
    </lineage>
</organism>
<dbReference type="STRING" id="1560345.AWL63_13530"/>
<dbReference type="Proteomes" id="UP000094256">
    <property type="component" value="Chromosome"/>
</dbReference>
<keyword evidence="3" id="KW-1185">Reference proteome</keyword>
<dbReference type="KEGG" id="span:AWL63_13530"/>
<name>A0A1B3ZBM3_9SPHN</name>
<evidence type="ECO:0000313" key="3">
    <source>
        <dbReference type="Proteomes" id="UP000094256"/>
    </source>
</evidence>
<proteinExistence type="predicted"/>
<protein>
    <submittedName>
        <fullName evidence="2">Uncharacterized protein</fullName>
    </submittedName>
</protein>
<evidence type="ECO:0000313" key="2">
    <source>
        <dbReference type="EMBL" id="AOH84832.1"/>
    </source>
</evidence>
<reference evidence="2 3" key="1">
    <citation type="submission" date="2016-01" db="EMBL/GenBank/DDBJ databases">
        <title>Complete genome and mega plasmid sequence of Sphingomonas panacis DCY99 elicits systemic resistance in rice to Xanthomonas oryzae.</title>
        <authorList>
            <person name="Kim Y.J."/>
            <person name="Yang D.C."/>
            <person name="Sing P."/>
        </authorList>
    </citation>
    <scope>NUCLEOTIDE SEQUENCE [LARGE SCALE GENOMIC DNA]</scope>
    <source>
        <strain evidence="2 3">DCY99</strain>
    </source>
</reference>
<accession>A0A1B3ZBM3</accession>
<sequence>MRISRADLALPVFVGALAGVIALGVGIPALGQSSPQSILPPGFGEPAPAPSPRATPRAAAPVSAVIRTPPSPLAPQLPDSNGAPPPEPLASAAPTPMPTGTPTPGVIANPVRYDMPSYARRWIGRVGPIDLAAGGLPATAFGTAPGRYVEALMRGLNLPIASRWLSIALRRALVSHVDTPPGINGADFAAERAWLLLRMGESVAGRAVVQSVDNQDYTPKLYEIAMQSALANGDPAELCPLAEGGYALGFERGWVLARAMCAGLAGLPGKAQPLIAAAGKNRVATGIDLLLAQKIAGSGARGRQAVTIEWDGVDRLTAWRYGLAMASATEIPTPLLDGASRNVMAWRAQSPLLAAHVRAPAAEIAAARGVFSSAALVDLYGAVAEEGDDSLPEAAIARDLQTAYSGGDIATRLAAIKSLWDAPKSASARYARLVLTAGAAARVPVRAQGADADRLVASMLAAGHDVTAQKWRGAVATSSDAWAMLALADPEARRYAYSAVSNYAGTGDATLKRKMFFAGLAGLGRISPGDIEQGAQALDVRIGQENAWTRALARAATANQPGTVVLLAAVGMQTPAWSGVSPEALYHIIAALRAVGLEGEARMIAAEAIARL</sequence>
<dbReference type="AlphaFoldDB" id="A0A1B3ZBM3"/>
<dbReference type="OrthoDB" id="7388088at2"/>
<evidence type="ECO:0000256" key="1">
    <source>
        <dbReference type="SAM" id="MobiDB-lite"/>
    </source>
</evidence>
<feature type="region of interest" description="Disordered" evidence="1">
    <location>
        <begin position="38"/>
        <end position="108"/>
    </location>
</feature>
<dbReference type="EMBL" id="CP014168">
    <property type="protein sequence ID" value="AOH84832.1"/>
    <property type="molecule type" value="Genomic_DNA"/>
</dbReference>